<evidence type="ECO:0000313" key="4">
    <source>
        <dbReference type="Proteomes" id="UP000283509"/>
    </source>
</evidence>
<feature type="compositionally biased region" description="Polar residues" evidence="1">
    <location>
        <begin position="1"/>
        <end position="10"/>
    </location>
</feature>
<comment type="caution">
    <text evidence="3">The sequence shown here is derived from an EMBL/GenBank/DDBJ whole genome shotgun (WGS) entry which is preliminary data.</text>
</comment>
<reference evidence="3 4" key="2">
    <citation type="submission" date="2019-01" db="EMBL/GenBank/DDBJ databases">
        <title>The decoding of complex shrimp genome reveals the adaptation for benthos swimmer, frequently molting mechanism and breeding impact on genome.</title>
        <authorList>
            <person name="Sun Y."/>
            <person name="Gao Y."/>
            <person name="Yu Y."/>
        </authorList>
    </citation>
    <scope>NUCLEOTIDE SEQUENCE [LARGE SCALE GENOMIC DNA]</scope>
    <source>
        <tissue evidence="3">Muscle</tissue>
    </source>
</reference>
<evidence type="ECO:0000256" key="1">
    <source>
        <dbReference type="SAM" id="MobiDB-lite"/>
    </source>
</evidence>
<feature type="region of interest" description="Disordered" evidence="1">
    <location>
        <begin position="70"/>
        <end position="93"/>
    </location>
</feature>
<reference evidence="3 4" key="1">
    <citation type="submission" date="2018-04" db="EMBL/GenBank/DDBJ databases">
        <authorList>
            <person name="Zhang X."/>
            <person name="Yuan J."/>
            <person name="Li F."/>
            <person name="Xiang J."/>
        </authorList>
    </citation>
    <scope>NUCLEOTIDE SEQUENCE [LARGE SCALE GENOMIC DNA]</scope>
    <source>
        <tissue evidence="3">Muscle</tissue>
    </source>
</reference>
<dbReference type="InterPro" id="IPR050868">
    <property type="entry name" value="ELMO_domain-containing"/>
</dbReference>
<feature type="compositionally biased region" description="Low complexity" evidence="1">
    <location>
        <begin position="78"/>
        <end position="90"/>
    </location>
</feature>
<dbReference type="InterPro" id="IPR006816">
    <property type="entry name" value="ELMO_dom"/>
</dbReference>
<dbReference type="PANTHER" id="PTHR12771">
    <property type="entry name" value="ENGULFMENT AND CELL MOTILITY"/>
    <property type="match status" value="1"/>
</dbReference>
<organism evidence="3 4">
    <name type="scientific">Penaeus vannamei</name>
    <name type="common">Whiteleg shrimp</name>
    <name type="synonym">Litopenaeus vannamei</name>
    <dbReference type="NCBI Taxonomy" id="6689"/>
    <lineage>
        <taxon>Eukaryota</taxon>
        <taxon>Metazoa</taxon>
        <taxon>Ecdysozoa</taxon>
        <taxon>Arthropoda</taxon>
        <taxon>Crustacea</taxon>
        <taxon>Multicrustacea</taxon>
        <taxon>Malacostraca</taxon>
        <taxon>Eumalacostraca</taxon>
        <taxon>Eucarida</taxon>
        <taxon>Decapoda</taxon>
        <taxon>Dendrobranchiata</taxon>
        <taxon>Penaeoidea</taxon>
        <taxon>Penaeidae</taxon>
        <taxon>Penaeus</taxon>
    </lineage>
</organism>
<gene>
    <name evidence="3" type="ORF">C7M84_010787</name>
</gene>
<dbReference type="AlphaFoldDB" id="A0A3R7SQM5"/>
<name>A0A3R7SQM5_PENVA</name>
<dbReference type="OrthoDB" id="67155at2759"/>
<accession>A0A3R7SQM5</accession>
<proteinExistence type="predicted"/>
<protein>
    <submittedName>
        <fullName evidence="3">Putative ELMO domain-containing protein 3</fullName>
    </submittedName>
</protein>
<evidence type="ECO:0000313" key="3">
    <source>
        <dbReference type="EMBL" id="ROT70913.1"/>
    </source>
</evidence>
<dbReference type="Proteomes" id="UP000283509">
    <property type="component" value="Unassembled WGS sequence"/>
</dbReference>
<dbReference type="PANTHER" id="PTHR12771:SF2">
    <property type="entry name" value="ELMO DOMAIN-CONTAINING PROTEIN 3"/>
    <property type="match status" value="1"/>
</dbReference>
<dbReference type="Pfam" id="PF04727">
    <property type="entry name" value="ELMO_CED12"/>
    <property type="match status" value="1"/>
</dbReference>
<feature type="domain" description="ELMO" evidence="2">
    <location>
        <begin position="171"/>
        <end position="325"/>
    </location>
</feature>
<feature type="region of interest" description="Disordered" evidence="1">
    <location>
        <begin position="1"/>
        <end position="24"/>
    </location>
</feature>
<dbReference type="PROSITE" id="PS51335">
    <property type="entry name" value="ELMO"/>
    <property type="match status" value="1"/>
</dbReference>
<evidence type="ECO:0000259" key="2">
    <source>
        <dbReference type="PROSITE" id="PS51335"/>
    </source>
</evidence>
<dbReference type="EMBL" id="QCYY01002370">
    <property type="protein sequence ID" value="ROT70913.1"/>
    <property type="molecule type" value="Genomic_DNA"/>
</dbReference>
<dbReference type="STRING" id="6689.A0A3R7SQM5"/>
<keyword evidence="4" id="KW-1185">Reference proteome</keyword>
<sequence>MMLETLQQKDPPSEFVDIAERNRKNESLGMNCGERVSQVEDYAAAQEEWEAVQCVEPILRSPYKEDLHKSPKKFINGSSSSPAKSPSMSPQALAPNVRITPHTDFDEVWDFFTRQDMSHVMGSIKPTLERRGVNGLFRTIFGPKKLKAELVDERNLLFAIAQCQFDNSEPIHLQILQTVYKVLTGTKIDCPRFGSHWDVIGFQGVDPATDLRGVGLLGLVHALHLLTYEAVLPLARDIFRLSHDQHSQFPFMVLSINVTRISLQTLREGHLNKECNSRGNVRHVLNEYFTAVMFHIYWIWKTECKTIKDSGFLIKDAEAYCKRNVKTVLQKLQAQLRKYSHQEAEMLYVKHSLASPPFGNFPFPFFLSLSPISPILPFPMCPFPLLSPFSLPLPHGWTRDPPLTFFLPLHLLPLFPCLSPRILLSCLYPYYLRSAL</sequence>